<dbReference type="PIRSF" id="PIRSF006429">
    <property type="entry name" value="GOGAT_lg_2"/>
    <property type="match status" value="1"/>
</dbReference>
<keyword evidence="6" id="KW-1185">Reference proteome</keyword>
<dbReference type="GO" id="GO:0006537">
    <property type="term" value="P:glutamate biosynthetic process"/>
    <property type="evidence" value="ECO:0007669"/>
    <property type="project" value="InterPro"/>
</dbReference>
<dbReference type="EMBL" id="RKHO01000001">
    <property type="protein sequence ID" value="ROR92469.1"/>
    <property type="molecule type" value="Genomic_DNA"/>
</dbReference>
<dbReference type="GO" id="GO:0015930">
    <property type="term" value="F:glutamate synthase activity"/>
    <property type="evidence" value="ECO:0007669"/>
    <property type="project" value="InterPro"/>
</dbReference>
<dbReference type="OrthoDB" id="9758182at2"/>
<organism evidence="5 6">
    <name type="scientific">Nocardioides aurantiacus</name>
    <dbReference type="NCBI Taxonomy" id="86796"/>
    <lineage>
        <taxon>Bacteria</taxon>
        <taxon>Bacillati</taxon>
        <taxon>Actinomycetota</taxon>
        <taxon>Actinomycetes</taxon>
        <taxon>Propionibacteriales</taxon>
        <taxon>Nocardioidaceae</taxon>
        <taxon>Nocardioides</taxon>
    </lineage>
</organism>
<dbReference type="PANTHER" id="PTHR43819">
    <property type="entry name" value="ARCHAEAL-TYPE GLUTAMATE SYNTHASE [NADPH]"/>
    <property type="match status" value="1"/>
</dbReference>
<comment type="similarity">
    <text evidence="1 2">Belongs to the glutamate synthase family.</text>
</comment>
<protein>
    <submittedName>
        <fullName evidence="5">Glutamate synthase domain-containing protein 2</fullName>
    </submittedName>
</protein>
<dbReference type="SUPFAM" id="SSF51395">
    <property type="entry name" value="FMN-linked oxidoreductases"/>
    <property type="match status" value="1"/>
</dbReference>
<dbReference type="InterPro" id="IPR002932">
    <property type="entry name" value="Glu_synthdom"/>
</dbReference>
<comment type="caution">
    <text evidence="5">The sequence shown here is derived from an EMBL/GenBank/DDBJ whole genome shotgun (WGS) entry which is preliminary data.</text>
</comment>
<accession>A0A3N2CY66</accession>
<dbReference type="RefSeq" id="WP_123392108.1">
    <property type="nucleotide sequence ID" value="NZ_RKHO01000001.1"/>
</dbReference>
<dbReference type="Gene3D" id="3.20.20.70">
    <property type="entry name" value="Aldolase class I"/>
    <property type="match status" value="1"/>
</dbReference>
<evidence type="ECO:0000313" key="6">
    <source>
        <dbReference type="Proteomes" id="UP000281738"/>
    </source>
</evidence>
<reference evidence="5 6" key="1">
    <citation type="submission" date="2018-11" db="EMBL/GenBank/DDBJ databases">
        <title>Sequencing the genomes of 1000 actinobacteria strains.</title>
        <authorList>
            <person name="Klenk H.-P."/>
        </authorList>
    </citation>
    <scope>NUCLEOTIDE SEQUENCE [LARGE SCALE GENOMIC DNA]</scope>
    <source>
        <strain evidence="5 6">DSM 12652</strain>
    </source>
</reference>
<dbReference type="Pfam" id="PF01645">
    <property type="entry name" value="Glu_synthase"/>
    <property type="match status" value="1"/>
</dbReference>
<dbReference type="AlphaFoldDB" id="A0A3N2CY66"/>
<sequence length="531" mass="56106">MKLSHLLGGAGVALGAVAARDLTQTRHALLRNFPVVAHARYLLERVGPELRQYIVTSNDEERPFSRDQRAWVYASAKQENNYSGFGTDNDVEHLPGYAVLKHRTFPTSLPRDHASAGLPSAKVMGGPRGRRHAFRPASVVNISGMSYGSLSGPAITALNRGAQEAGCLHNTGEGGLSPYHQQGGDLVLQIGTSYFGCRTPEGAFSLERLREVVEANPVRALEIKLSQGAKPGLGGLLPAGKVSREISEIRGIPMGRDCASPARHTAFTDTDSLLDFVELLGTETGLPVGVKSAVGELGFWHDLVRLMGPGTRGVDFVTVDGGEGGTGASPRVFADSIALPFRLGFARVYGAFAEAGLTDRVTFVGSGKLGLTDNATVAFALGADMVNAGREAMLSIGCIQAQKCHTDHCPTGVATQNAWLTRGLEPVSKGERCAQYLRTLRSELVKVTESIGVAHPGLITPDDVEVLCGDYEARSLREVYGYAAGWGELGPSLQSELLDLVAAAPGSAEPRSAEAGAGERDLGPERVTSPS</sequence>
<evidence type="ECO:0000256" key="3">
    <source>
        <dbReference type="SAM" id="MobiDB-lite"/>
    </source>
</evidence>
<dbReference type="Proteomes" id="UP000281738">
    <property type="component" value="Unassembled WGS sequence"/>
</dbReference>
<proteinExistence type="inferred from homology"/>
<evidence type="ECO:0000259" key="4">
    <source>
        <dbReference type="Pfam" id="PF01645"/>
    </source>
</evidence>
<evidence type="ECO:0000256" key="2">
    <source>
        <dbReference type="PIRNR" id="PIRNR006429"/>
    </source>
</evidence>
<dbReference type="InterPro" id="IPR013785">
    <property type="entry name" value="Aldolase_TIM"/>
</dbReference>
<feature type="region of interest" description="Disordered" evidence="3">
    <location>
        <begin position="505"/>
        <end position="531"/>
    </location>
</feature>
<dbReference type="CDD" id="cd02808">
    <property type="entry name" value="GltS_FMN"/>
    <property type="match status" value="1"/>
</dbReference>
<evidence type="ECO:0000256" key="1">
    <source>
        <dbReference type="ARBA" id="ARBA00009716"/>
    </source>
</evidence>
<feature type="domain" description="Glutamate synthase" evidence="4">
    <location>
        <begin position="138"/>
        <end position="453"/>
    </location>
</feature>
<evidence type="ECO:0000313" key="5">
    <source>
        <dbReference type="EMBL" id="ROR92469.1"/>
    </source>
</evidence>
<dbReference type="InterPro" id="IPR024188">
    <property type="entry name" value="GltB"/>
</dbReference>
<dbReference type="PANTHER" id="PTHR43819:SF1">
    <property type="entry name" value="ARCHAEAL-TYPE GLUTAMATE SYNTHASE [NADPH]"/>
    <property type="match status" value="1"/>
</dbReference>
<gene>
    <name evidence="5" type="ORF">EDD33_3359</name>
</gene>
<name>A0A3N2CY66_9ACTN</name>
<feature type="region of interest" description="Disordered" evidence="3">
    <location>
        <begin position="110"/>
        <end position="130"/>
    </location>
</feature>